<protein>
    <submittedName>
        <fullName evidence="16">ADP-ribosylation factor, putative</fullName>
    </submittedName>
</protein>
<dbReference type="OrthoDB" id="2011769at2759"/>
<feature type="binding site" evidence="12">
    <location>
        <position position="32"/>
    </location>
    <ligand>
        <name>GTP</name>
        <dbReference type="ChEBI" id="CHEBI:37565"/>
    </ligand>
</feature>
<gene>
    <name evidence="16" type="ORF">BSAL_36270</name>
</gene>
<dbReference type="PANTHER" id="PTHR45684">
    <property type="entry name" value="RE74312P"/>
    <property type="match status" value="1"/>
</dbReference>
<evidence type="ECO:0000256" key="4">
    <source>
        <dbReference type="ARBA" id="ARBA00022448"/>
    </source>
</evidence>
<dbReference type="SMART" id="SM00178">
    <property type="entry name" value="SAR"/>
    <property type="match status" value="1"/>
</dbReference>
<evidence type="ECO:0000256" key="13">
    <source>
        <dbReference type="PIRSR" id="PIRSR606689-1"/>
    </source>
</evidence>
<keyword evidence="11" id="KW-0479">Metal-binding</keyword>
<feature type="binding site" evidence="13">
    <location>
        <position position="73"/>
    </location>
    <ligand>
        <name>GTP</name>
        <dbReference type="ChEBI" id="CHEBI:37565"/>
    </ligand>
</feature>
<feature type="binding site" evidence="12">
    <location>
        <position position="30"/>
    </location>
    <ligand>
        <name>GTP</name>
        <dbReference type="ChEBI" id="CHEBI:37565"/>
    </ligand>
</feature>
<dbReference type="SMART" id="SM00177">
    <property type="entry name" value="ARF"/>
    <property type="match status" value="1"/>
</dbReference>
<evidence type="ECO:0000313" key="16">
    <source>
        <dbReference type="EMBL" id="CUG92235.1"/>
    </source>
</evidence>
<name>A0A0S4JQ13_BODSA</name>
<comment type="similarity">
    <text evidence="3 15">Belongs to the small GTPase superfamily. SAR1 family.</text>
</comment>
<keyword evidence="4 15" id="KW-0813">Transport</keyword>
<evidence type="ECO:0000256" key="11">
    <source>
        <dbReference type="PIRSR" id="PIRSR606687-1"/>
    </source>
</evidence>
<proteinExistence type="inferred from homology"/>
<keyword evidence="9 15" id="KW-0333">Golgi apparatus</keyword>
<dbReference type="InterPro" id="IPR006689">
    <property type="entry name" value="Small_GTPase_ARF/SAR"/>
</dbReference>
<comment type="subcellular location">
    <subcellularLocation>
        <location evidence="1">Endoplasmic reticulum</location>
    </subcellularLocation>
    <subcellularLocation>
        <location evidence="2">Golgi apparatus</location>
    </subcellularLocation>
</comment>
<keyword evidence="17" id="KW-1185">Reference proteome</keyword>
<dbReference type="Pfam" id="PF00025">
    <property type="entry name" value="Arf"/>
    <property type="match status" value="1"/>
</dbReference>
<evidence type="ECO:0000256" key="9">
    <source>
        <dbReference type="ARBA" id="ARBA00023034"/>
    </source>
</evidence>
<feature type="binding site" evidence="12">
    <location>
        <position position="130"/>
    </location>
    <ligand>
        <name>GTP</name>
        <dbReference type="ChEBI" id="CHEBI:37565"/>
    </ligand>
</feature>
<feature type="binding site" evidence="12">
    <location>
        <position position="132"/>
    </location>
    <ligand>
        <name>GTP</name>
        <dbReference type="ChEBI" id="CHEBI:37565"/>
    </ligand>
</feature>
<dbReference type="PROSITE" id="PS51422">
    <property type="entry name" value="SAR1"/>
    <property type="match status" value="1"/>
</dbReference>
<evidence type="ECO:0000256" key="1">
    <source>
        <dbReference type="ARBA" id="ARBA00004240"/>
    </source>
</evidence>
<evidence type="ECO:0000256" key="14">
    <source>
        <dbReference type="PIRSR" id="PIRSR606689-2"/>
    </source>
</evidence>
<feature type="binding site" evidence="14">
    <location>
        <position position="34"/>
    </location>
    <ligand>
        <name>Mg(2+)</name>
        <dbReference type="ChEBI" id="CHEBI:18420"/>
    </ligand>
</feature>
<feature type="binding site" evidence="13">
    <location>
        <begin position="27"/>
        <end position="34"/>
    </location>
    <ligand>
        <name>GTP</name>
        <dbReference type="ChEBI" id="CHEBI:37565"/>
    </ligand>
</feature>
<dbReference type="InterPro" id="IPR027417">
    <property type="entry name" value="P-loop_NTPase"/>
</dbReference>
<dbReference type="VEuPathDB" id="TriTrypDB:BSAL_36270"/>
<evidence type="ECO:0000256" key="7">
    <source>
        <dbReference type="ARBA" id="ARBA00022892"/>
    </source>
</evidence>
<dbReference type="Proteomes" id="UP000051952">
    <property type="component" value="Unassembled WGS sequence"/>
</dbReference>
<evidence type="ECO:0000256" key="5">
    <source>
        <dbReference type="ARBA" id="ARBA00022741"/>
    </source>
</evidence>
<dbReference type="AlphaFoldDB" id="A0A0S4JQ13"/>
<dbReference type="GO" id="GO:0046872">
    <property type="term" value="F:metal ion binding"/>
    <property type="evidence" value="ECO:0007669"/>
    <property type="project" value="UniProtKB-KW"/>
</dbReference>
<dbReference type="PRINTS" id="PR00328">
    <property type="entry name" value="SAR1GTPBP"/>
</dbReference>
<evidence type="ECO:0000256" key="8">
    <source>
        <dbReference type="ARBA" id="ARBA00022927"/>
    </source>
</evidence>
<keyword evidence="11" id="KW-0460">Magnesium</keyword>
<evidence type="ECO:0000256" key="6">
    <source>
        <dbReference type="ARBA" id="ARBA00022824"/>
    </source>
</evidence>
<dbReference type="GO" id="GO:0006886">
    <property type="term" value="P:intracellular protein transport"/>
    <property type="evidence" value="ECO:0007669"/>
    <property type="project" value="InterPro"/>
</dbReference>
<reference evidence="17" key="1">
    <citation type="submission" date="2015-09" db="EMBL/GenBank/DDBJ databases">
        <authorList>
            <consortium name="Pathogen Informatics"/>
        </authorList>
    </citation>
    <scope>NUCLEOTIDE SEQUENCE [LARGE SCALE GENOMIC DNA]</scope>
    <source>
        <strain evidence="17">Lake Konstanz</strain>
    </source>
</reference>
<keyword evidence="6 15" id="KW-0256">Endoplasmic reticulum</keyword>
<dbReference type="EMBL" id="CYKH01002023">
    <property type="protein sequence ID" value="CUG92235.1"/>
    <property type="molecule type" value="Genomic_DNA"/>
</dbReference>
<dbReference type="GO" id="GO:0016192">
    <property type="term" value="P:vesicle-mediated transport"/>
    <property type="evidence" value="ECO:0007669"/>
    <property type="project" value="UniProtKB-KW"/>
</dbReference>
<keyword evidence="10 13" id="KW-0342">GTP-binding</keyword>
<evidence type="ECO:0000256" key="10">
    <source>
        <dbReference type="ARBA" id="ARBA00023134"/>
    </source>
</evidence>
<feature type="binding site" evidence="13">
    <location>
        <begin position="129"/>
        <end position="132"/>
    </location>
    <ligand>
        <name>GTP</name>
        <dbReference type="ChEBI" id="CHEBI:37565"/>
    </ligand>
</feature>
<feature type="binding site" evidence="11">
    <location>
        <position position="29"/>
    </location>
    <ligand>
        <name>Mg(2+)</name>
        <dbReference type="ChEBI" id="CHEBI:18420"/>
    </ligand>
</feature>
<feature type="binding site" evidence="12">
    <location>
        <position position="176"/>
    </location>
    <ligand>
        <name>GTP</name>
        <dbReference type="ChEBI" id="CHEBI:37565"/>
    </ligand>
</feature>
<evidence type="ECO:0000256" key="15">
    <source>
        <dbReference type="RuleBase" id="RU003926"/>
    </source>
</evidence>
<accession>A0A0S4JQ13</accession>
<feature type="binding site" evidence="12">
    <location>
        <position position="129"/>
    </location>
    <ligand>
        <name>GTP</name>
        <dbReference type="ChEBI" id="CHEBI:37565"/>
    </ligand>
</feature>
<dbReference type="GO" id="GO:0003924">
    <property type="term" value="F:GTPase activity"/>
    <property type="evidence" value="ECO:0007669"/>
    <property type="project" value="InterPro"/>
</dbReference>
<dbReference type="PROSITE" id="PS51417">
    <property type="entry name" value="ARF"/>
    <property type="match status" value="1"/>
</dbReference>
<organism evidence="16 17">
    <name type="scientific">Bodo saltans</name>
    <name type="common">Flagellated protozoan</name>
    <dbReference type="NCBI Taxonomy" id="75058"/>
    <lineage>
        <taxon>Eukaryota</taxon>
        <taxon>Discoba</taxon>
        <taxon>Euglenozoa</taxon>
        <taxon>Kinetoplastea</taxon>
        <taxon>Metakinetoplastina</taxon>
        <taxon>Eubodonida</taxon>
        <taxon>Bodonidae</taxon>
        <taxon>Bodo</taxon>
    </lineage>
</organism>
<sequence length="195" mass="21727">MGWFSWFWDMLSFLGLNNKTGKILFLGLDNAGKTTLLGKLSTDQVHQHRPTFHPNVEELTLGGIKLKTIDMGGHIQARRLWKDYFTKVDGVVFLVDAANGERFEEAKKELDMLLQTEELAKTPFVILGNKIDLPNAISEPGLVQVMGLTGLLTGKQTKVAPGSGVRPLEVYMCSVVKKVGYGDAFRWLSQYLQNA</sequence>
<feature type="binding site" evidence="12">
    <location>
        <position position="175"/>
    </location>
    <ligand>
        <name>GTP</name>
        <dbReference type="ChEBI" id="CHEBI:37565"/>
    </ligand>
</feature>
<feature type="binding site" evidence="12">
    <location>
        <position position="33"/>
    </location>
    <ligand>
        <name>GTP</name>
        <dbReference type="ChEBI" id="CHEBI:37565"/>
    </ligand>
</feature>
<dbReference type="Gene3D" id="3.40.50.300">
    <property type="entry name" value="P-loop containing nucleotide triphosphate hydrolases"/>
    <property type="match status" value="1"/>
</dbReference>
<keyword evidence="8 15" id="KW-0653">Protein transport</keyword>
<evidence type="ECO:0000256" key="12">
    <source>
        <dbReference type="PIRSR" id="PIRSR606687-2"/>
    </source>
</evidence>
<evidence type="ECO:0000313" key="17">
    <source>
        <dbReference type="Proteomes" id="UP000051952"/>
    </source>
</evidence>
<dbReference type="GO" id="GO:0005783">
    <property type="term" value="C:endoplasmic reticulum"/>
    <property type="evidence" value="ECO:0007669"/>
    <property type="project" value="UniProtKB-SubCell"/>
</dbReference>
<dbReference type="OMA" id="GLWNKHG"/>
<keyword evidence="5 12" id="KW-0547">Nucleotide-binding</keyword>
<keyword evidence="7 15" id="KW-0931">ER-Golgi transport</keyword>
<dbReference type="InterPro" id="IPR006687">
    <property type="entry name" value="Small_GTPase_SAR1"/>
</dbReference>
<feature type="binding site" evidence="12">
    <location>
        <position position="34"/>
    </location>
    <ligand>
        <name>GTP</name>
        <dbReference type="ChEBI" id="CHEBI:37565"/>
    </ligand>
</feature>
<evidence type="ECO:0000256" key="3">
    <source>
        <dbReference type="ARBA" id="ARBA00007507"/>
    </source>
</evidence>
<feature type="binding site" evidence="14">
    <location>
        <position position="51"/>
    </location>
    <ligand>
        <name>Mg(2+)</name>
        <dbReference type="ChEBI" id="CHEBI:18420"/>
    </ligand>
</feature>
<dbReference type="GO" id="GO:0005794">
    <property type="term" value="C:Golgi apparatus"/>
    <property type="evidence" value="ECO:0007669"/>
    <property type="project" value="UniProtKB-SubCell"/>
</dbReference>
<dbReference type="SUPFAM" id="SSF52540">
    <property type="entry name" value="P-loop containing nucleoside triphosphate hydrolases"/>
    <property type="match status" value="1"/>
</dbReference>
<dbReference type="CDD" id="cd00879">
    <property type="entry name" value="Sar1"/>
    <property type="match status" value="1"/>
</dbReference>
<dbReference type="InterPro" id="IPR005225">
    <property type="entry name" value="Small_GTP-bd"/>
</dbReference>
<feature type="binding site" evidence="12">
    <location>
        <position position="35"/>
    </location>
    <ligand>
        <name>GTP</name>
        <dbReference type="ChEBI" id="CHEBI:37565"/>
    </ligand>
</feature>
<evidence type="ECO:0000256" key="2">
    <source>
        <dbReference type="ARBA" id="ARBA00004555"/>
    </source>
</evidence>
<dbReference type="NCBIfam" id="TIGR00231">
    <property type="entry name" value="small_GTP"/>
    <property type="match status" value="1"/>
</dbReference>
<dbReference type="FunFam" id="3.40.50.300:FF:001150">
    <property type="entry name" value="Small GTP-binding protein sar1"/>
    <property type="match status" value="1"/>
</dbReference>
<dbReference type="GO" id="GO:0005525">
    <property type="term" value="F:GTP binding"/>
    <property type="evidence" value="ECO:0007669"/>
    <property type="project" value="UniProtKB-KW"/>
</dbReference>